<evidence type="ECO:0000313" key="2">
    <source>
        <dbReference type="EnsemblPlants" id="Ma08_p34060.1"/>
    </source>
</evidence>
<keyword evidence="3" id="KW-1185">Reference proteome</keyword>
<reference evidence="1" key="1">
    <citation type="submission" date="2021-03" db="EMBL/GenBank/DDBJ databases">
        <authorList>
            <consortium name="Genoscope - CEA"/>
            <person name="William W."/>
        </authorList>
    </citation>
    <scope>NUCLEOTIDE SEQUENCE</scope>
    <source>
        <strain evidence="1">Doubled-haploid Pahang</strain>
    </source>
</reference>
<dbReference type="EnsemblPlants" id="Ma08_t34060.1">
    <property type="protein sequence ID" value="Ma08_p34060.1"/>
    <property type="gene ID" value="Ma08_g34060"/>
</dbReference>
<dbReference type="InParanoid" id="A0A804KDX4"/>
<dbReference type="AlphaFoldDB" id="A0A804KDX4"/>
<organism evidence="2 3">
    <name type="scientific">Musa acuminata subsp. malaccensis</name>
    <name type="common">Wild banana</name>
    <name type="synonym">Musa malaccensis</name>
    <dbReference type="NCBI Taxonomy" id="214687"/>
    <lineage>
        <taxon>Eukaryota</taxon>
        <taxon>Viridiplantae</taxon>
        <taxon>Streptophyta</taxon>
        <taxon>Embryophyta</taxon>
        <taxon>Tracheophyta</taxon>
        <taxon>Spermatophyta</taxon>
        <taxon>Magnoliopsida</taxon>
        <taxon>Liliopsida</taxon>
        <taxon>Zingiberales</taxon>
        <taxon>Musaceae</taxon>
        <taxon>Musa</taxon>
    </lineage>
</organism>
<accession>A0A804KDX4</accession>
<dbReference type="Gramene" id="Ma08_t34060.1">
    <property type="protein sequence ID" value="Ma08_p34060.1"/>
    <property type="gene ID" value="Ma08_g34060"/>
</dbReference>
<reference evidence="2" key="2">
    <citation type="submission" date="2021-05" db="UniProtKB">
        <authorList>
            <consortium name="EnsemblPlants"/>
        </authorList>
    </citation>
    <scope>IDENTIFICATION</scope>
    <source>
        <strain evidence="2">subsp. malaccensis</strain>
    </source>
</reference>
<dbReference type="OMA" id="SWGHEVK"/>
<evidence type="ECO:0000313" key="1">
    <source>
        <dbReference type="EMBL" id="CAG1833561.1"/>
    </source>
</evidence>
<dbReference type="Proteomes" id="UP000012960">
    <property type="component" value="Unplaced"/>
</dbReference>
<dbReference type="EMBL" id="HG996472">
    <property type="protein sequence ID" value="CAG1833561.1"/>
    <property type="molecule type" value="Genomic_DNA"/>
</dbReference>
<evidence type="ECO:0000313" key="3">
    <source>
        <dbReference type="Proteomes" id="UP000012960"/>
    </source>
</evidence>
<dbReference type="OrthoDB" id="726971at2759"/>
<proteinExistence type="predicted"/>
<gene>
    <name evidence="1" type="ORF">GSMUA_94820.1</name>
</gene>
<name>A0A804KDX4_MUSAM</name>
<protein>
    <submittedName>
        <fullName evidence="1">(wild Malaysian banana) hypothetical protein</fullName>
    </submittedName>
</protein>
<sequence>MKPSQMPGESSWGHEVKRATMALVGSLTQKLRENSRAGAGACRSSVNSEDPMRKLMFLGPWSHT</sequence>